<dbReference type="EMBL" id="AP027729">
    <property type="protein sequence ID" value="BDZ42489.1"/>
    <property type="molecule type" value="Genomic_DNA"/>
</dbReference>
<name>A0ABM8G349_9CELL</name>
<keyword evidence="3" id="KW-1185">Reference proteome</keyword>
<sequence>MTPLGTTAPSSGSTPPRTLARSHPGRAPRAARARRAPLAVLAAVALTATTSLTAVAAGPATALDANDLAPGDIVADQVVGDFTIKATSAKKVTVDGSDRTSDRGDVFTQRIKLNGSGTPGPDGNRAIELTVAEPAEVLLQARSGSGSSDRTLGVYDETGAEIDTVPALADDSGVPVATETVDIPAAGTYWIASTGSGINVYRAEILDGSPVDRAPWADVAAPTVDSVVVDPEDPATLLVGYTGLLSDDGADIAHATLYDDGGEVVDRAFVSADGTSGTIALSPPASGTYAVDVRLTRSGRTTPSSPSG</sequence>
<evidence type="ECO:0008006" key="4">
    <source>
        <dbReference type="Google" id="ProtNLM"/>
    </source>
</evidence>
<accession>A0ABM8G349</accession>
<organism evidence="2 3">
    <name type="scientific">Paraoerskovia sediminicola</name>
    <dbReference type="NCBI Taxonomy" id="1138587"/>
    <lineage>
        <taxon>Bacteria</taxon>
        <taxon>Bacillati</taxon>
        <taxon>Actinomycetota</taxon>
        <taxon>Actinomycetes</taxon>
        <taxon>Micrococcales</taxon>
        <taxon>Cellulomonadaceae</taxon>
        <taxon>Paraoerskovia</taxon>
    </lineage>
</organism>
<evidence type="ECO:0000313" key="2">
    <source>
        <dbReference type="EMBL" id="BDZ42489.1"/>
    </source>
</evidence>
<evidence type="ECO:0000256" key="1">
    <source>
        <dbReference type="SAM" id="MobiDB-lite"/>
    </source>
</evidence>
<feature type="compositionally biased region" description="Polar residues" evidence="1">
    <location>
        <begin position="1"/>
        <end position="16"/>
    </location>
</feature>
<dbReference type="Proteomes" id="UP001321475">
    <property type="component" value="Chromosome"/>
</dbReference>
<dbReference type="RefSeq" id="WP_286216964.1">
    <property type="nucleotide sequence ID" value="NZ_AP027729.1"/>
</dbReference>
<protein>
    <recommendedName>
        <fullName evidence="4">Peptidase C-terminal archaeal/bacterial domain-containing protein</fullName>
    </recommendedName>
</protein>
<gene>
    <name evidence="2" type="ORF">GCM10025865_17880</name>
</gene>
<proteinExistence type="predicted"/>
<evidence type="ECO:0000313" key="3">
    <source>
        <dbReference type="Proteomes" id="UP001321475"/>
    </source>
</evidence>
<reference evidence="3" key="1">
    <citation type="journal article" date="2019" name="Int. J. Syst. Evol. Microbiol.">
        <title>The Global Catalogue of Microorganisms (GCM) 10K type strain sequencing project: providing services to taxonomists for standard genome sequencing and annotation.</title>
        <authorList>
            <consortium name="The Broad Institute Genomics Platform"/>
            <consortium name="The Broad Institute Genome Sequencing Center for Infectious Disease"/>
            <person name="Wu L."/>
            <person name="Ma J."/>
        </authorList>
    </citation>
    <scope>NUCLEOTIDE SEQUENCE [LARGE SCALE GENOMIC DNA]</scope>
    <source>
        <strain evidence="3">NBRC 108565</strain>
    </source>
</reference>
<feature type="compositionally biased region" description="Basic residues" evidence="1">
    <location>
        <begin position="23"/>
        <end position="33"/>
    </location>
</feature>
<feature type="region of interest" description="Disordered" evidence="1">
    <location>
        <begin position="1"/>
        <end position="33"/>
    </location>
</feature>